<protein>
    <submittedName>
        <fullName evidence="2">Uncharacterized protein</fullName>
    </submittedName>
</protein>
<dbReference type="Proteomes" id="UP000001072">
    <property type="component" value="Unassembled WGS sequence"/>
</dbReference>
<dbReference type="EMBL" id="GL883129">
    <property type="protein sequence ID" value="EGG02673.1"/>
    <property type="molecule type" value="Genomic_DNA"/>
</dbReference>
<reference evidence="3" key="1">
    <citation type="journal article" date="2011" name="Proc. Natl. Acad. Sci. U.S.A.">
        <title>Obligate biotrophy features unraveled by the genomic analysis of rust fungi.</title>
        <authorList>
            <person name="Duplessis S."/>
            <person name="Cuomo C.A."/>
            <person name="Lin Y.-C."/>
            <person name="Aerts A."/>
            <person name="Tisserant E."/>
            <person name="Veneault-Fourrey C."/>
            <person name="Joly D.L."/>
            <person name="Hacquard S."/>
            <person name="Amselem J."/>
            <person name="Cantarel B.L."/>
            <person name="Chiu R."/>
            <person name="Coutinho P.M."/>
            <person name="Feau N."/>
            <person name="Field M."/>
            <person name="Frey P."/>
            <person name="Gelhaye E."/>
            <person name="Goldberg J."/>
            <person name="Grabherr M.G."/>
            <person name="Kodira C.D."/>
            <person name="Kohler A."/>
            <person name="Kuees U."/>
            <person name="Lindquist E.A."/>
            <person name="Lucas S.M."/>
            <person name="Mago R."/>
            <person name="Mauceli E."/>
            <person name="Morin E."/>
            <person name="Murat C."/>
            <person name="Pangilinan J.L."/>
            <person name="Park R."/>
            <person name="Pearson M."/>
            <person name="Quesneville H."/>
            <person name="Rouhier N."/>
            <person name="Sakthikumar S."/>
            <person name="Salamov A.A."/>
            <person name="Schmutz J."/>
            <person name="Selles B."/>
            <person name="Shapiro H."/>
            <person name="Tanguay P."/>
            <person name="Tuskan G.A."/>
            <person name="Henrissat B."/>
            <person name="Van de Peer Y."/>
            <person name="Rouze P."/>
            <person name="Ellis J.G."/>
            <person name="Dodds P.N."/>
            <person name="Schein J.E."/>
            <person name="Zhong S."/>
            <person name="Hamelin R.C."/>
            <person name="Grigoriev I.V."/>
            <person name="Szabo L.J."/>
            <person name="Martin F."/>
        </authorList>
    </citation>
    <scope>NUCLEOTIDE SEQUENCE [LARGE SCALE GENOMIC DNA]</scope>
    <source>
        <strain evidence="3">98AG31 / pathotype 3-4-7</strain>
    </source>
</reference>
<accession>F4RYA2</accession>
<feature type="region of interest" description="Disordered" evidence="1">
    <location>
        <begin position="116"/>
        <end position="150"/>
    </location>
</feature>
<proteinExistence type="predicted"/>
<evidence type="ECO:0000256" key="1">
    <source>
        <dbReference type="SAM" id="MobiDB-lite"/>
    </source>
</evidence>
<dbReference type="GeneID" id="18935828"/>
<dbReference type="InParanoid" id="F4RYA2"/>
<evidence type="ECO:0000313" key="2">
    <source>
        <dbReference type="EMBL" id="EGG02673.1"/>
    </source>
</evidence>
<dbReference type="VEuPathDB" id="FungiDB:MELLADRAFT_91226"/>
<dbReference type="HOGENOM" id="CLU_044497_0_0_1"/>
<dbReference type="RefSeq" id="XP_007414075.1">
    <property type="nucleotide sequence ID" value="XM_007414013.1"/>
</dbReference>
<keyword evidence="3" id="KW-1185">Reference proteome</keyword>
<feature type="compositionally biased region" description="Polar residues" evidence="1">
    <location>
        <begin position="1"/>
        <end position="21"/>
    </location>
</feature>
<sequence length="474" mass="53829">MSCRITSTQITPGPSNSSGNKQRLDDENQTNDDQNNPYPHTDSDDDDSSDGDLTQQDILDRKRMKAANLKVLTDIRHRDEGIGKIAGSHRVPKAATPLARAIQEFTRMLMGIPRKGRGSSALEDAGVPKLPDPPSEEERNAWQTRKQQKKVVEKDAAEMEALKKPMEPVIFTSRMLSNARTRYPYHFISQCEATLSMAGFPRCTFDWGAPYDSPWNSATSTIILSHWVKAYDANGAKEFGILVKDNTAANREEVLRRWCAGKASGYCEQTRNCELMKTPAGQKTLEEKIVRTQSVTNKRLNKTKIYDARLENAARLFGRDSPEFMMLSHQDIHSDDELVATNSCGSRQKLRLEWRSSELDTLISLLDQAHWKRKRIPKDIRNAKQLVERGVYAPDADKDWFPPKGFQLSLISPEWYDLQEGLRIEELQLNEDNPVNIRQAIEDVMRSFRSRANLAAEDARQSGSNMMSAENFCY</sequence>
<name>F4RYA2_MELLP</name>
<dbReference type="KEGG" id="mlr:MELLADRAFT_91226"/>
<gene>
    <name evidence="2" type="ORF">MELLADRAFT_91226</name>
</gene>
<dbReference type="AlphaFoldDB" id="F4RYA2"/>
<evidence type="ECO:0000313" key="3">
    <source>
        <dbReference type="Proteomes" id="UP000001072"/>
    </source>
</evidence>
<feature type="region of interest" description="Disordered" evidence="1">
    <location>
        <begin position="1"/>
        <end position="60"/>
    </location>
</feature>
<organism evidence="3">
    <name type="scientific">Melampsora larici-populina (strain 98AG31 / pathotype 3-4-7)</name>
    <name type="common">Poplar leaf rust fungus</name>
    <dbReference type="NCBI Taxonomy" id="747676"/>
    <lineage>
        <taxon>Eukaryota</taxon>
        <taxon>Fungi</taxon>
        <taxon>Dikarya</taxon>
        <taxon>Basidiomycota</taxon>
        <taxon>Pucciniomycotina</taxon>
        <taxon>Pucciniomycetes</taxon>
        <taxon>Pucciniales</taxon>
        <taxon>Melampsoraceae</taxon>
        <taxon>Melampsora</taxon>
    </lineage>
</organism>